<dbReference type="PANTHER" id="PTHR36922:SF1">
    <property type="entry name" value="DUF1993 DOMAIN-CONTAINING PROTEIN"/>
    <property type="match status" value="1"/>
</dbReference>
<dbReference type="SUPFAM" id="SSF109854">
    <property type="entry name" value="DinB/YfiT-like putative metalloenzymes"/>
    <property type="match status" value="1"/>
</dbReference>
<dbReference type="AlphaFoldDB" id="A0A7W8XQK7"/>
<sequence>MPSMYRFSVPIFQRGLAKLSTYLDKIEAYAAENDTDPNDLVGARLIDDMLPLSGQFQRATDSAKLAIARLTGIDAPRFEDNETTVAELRERLKKTEDFLATVTPETMEGSENREVIVTPGGNKIVFSGESYLATFALPNFFFHVTTVHDILRSRGLPVGKMTYLGSFS</sequence>
<reference evidence="1 2" key="1">
    <citation type="submission" date="2020-08" db="EMBL/GenBank/DDBJ databases">
        <title>Genomic Encyclopedia of Type Strains, Phase IV (KMG-V): Genome sequencing to study the core and pangenomes of soil and plant-associated prokaryotes.</title>
        <authorList>
            <person name="Whitman W."/>
        </authorList>
    </citation>
    <scope>NUCLEOTIDE SEQUENCE [LARGE SCALE GENOMIC DNA]</scope>
    <source>
        <strain evidence="1 2">SEMIA 4064</strain>
    </source>
</reference>
<organism evidence="1 2">
    <name type="scientific">Rhizobium paranaense</name>
    <dbReference type="NCBI Taxonomy" id="1650438"/>
    <lineage>
        <taxon>Bacteria</taxon>
        <taxon>Pseudomonadati</taxon>
        <taxon>Pseudomonadota</taxon>
        <taxon>Alphaproteobacteria</taxon>
        <taxon>Hyphomicrobiales</taxon>
        <taxon>Rhizobiaceae</taxon>
        <taxon>Rhizobium/Agrobacterium group</taxon>
        <taxon>Rhizobium</taxon>
    </lineage>
</organism>
<dbReference type="Gene3D" id="1.20.120.450">
    <property type="entry name" value="dinb family like domain"/>
    <property type="match status" value="1"/>
</dbReference>
<gene>
    <name evidence="1" type="ORF">GGD50_002343</name>
</gene>
<name>A0A7W8XQK7_9HYPH</name>
<dbReference type="PANTHER" id="PTHR36922">
    <property type="entry name" value="BLL2446 PROTEIN"/>
    <property type="match status" value="1"/>
</dbReference>
<dbReference type="Pfam" id="PF09351">
    <property type="entry name" value="DUF1993"/>
    <property type="match status" value="1"/>
</dbReference>
<dbReference type="Proteomes" id="UP000549882">
    <property type="component" value="Unassembled WGS sequence"/>
</dbReference>
<accession>A0A7W8XQK7</accession>
<proteinExistence type="predicted"/>
<comment type="caution">
    <text evidence="1">The sequence shown here is derived from an EMBL/GenBank/DDBJ whole genome shotgun (WGS) entry which is preliminary data.</text>
</comment>
<dbReference type="EMBL" id="JACHBI010000004">
    <property type="protein sequence ID" value="MBB5573721.1"/>
    <property type="molecule type" value="Genomic_DNA"/>
</dbReference>
<dbReference type="InterPro" id="IPR034660">
    <property type="entry name" value="DinB/YfiT-like"/>
</dbReference>
<evidence type="ECO:0008006" key="3">
    <source>
        <dbReference type="Google" id="ProtNLM"/>
    </source>
</evidence>
<protein>
    <recommendedName>
        <fullName evidence="3">DUF1993 domain-containing protein</fullName>
    </recommendedName>
</protein>
<evidence type="ECO:0000313" key="1">
    <source>
        <dbReference type="EMBL" id="MBB5573721.1"/>
    </source>
</evidence>
<keyword evidence="2" id="KW-1185">Reference proteome</keyword>
<dbReference type="RefSeq" id="WP_107109854.1">
    <property type="nucleotide sequence ID" value="NZ_JACHBI010000004.1"/>
</dbReference>
<dbReference type="InterPro" id="IPR018531">
    <property type="entry name" value="DUF1993"/>
</dbReference>
<evidence type="ECO:0000313" key="2">
    <source>
        <dbReference type="Proteomes" id="UP000549882"/>
    </source>
</evidence>